<keyword evidence="4 6" id="KW-0067">ATP-binding</keyword>
<organism evidence="6 7">
    <name type="scientific">Nocardia jiangsuensis</name>
    <dbReference type="NCBI Taxonomy" id="1691563"/>
    <lineage>
        <taxon>Bacteria</taxon>
        <taxon>Bacillati</taxon>
        <taxon>Actinomycetota</taxon>
        <taxon>Actinomycetes</taxon>
        <taxon>Mycobacteriales</taxon>
        <taxon>Nocardiaceae</taxon>
        <taxon>Nocardia</taxon>
    </lineage>
</organism>
<sequence length="355" mass="35461">MTGGIGVRAAAETGTGGSAAGDLGADAALAVRGLAVRYGASTALEDVSFAVPAGTVTAVAGPPGSGKSTLARVLLGLRAPTHGSVAAFGAAPRTPHTVNGVLVPRGLPAKRRVRDHLLAYAAAADVPDGRADEVAALAGLGDETRTRIEVLGLGEQTRLAIATALLPDPRVLVLDDPVDGLDPAERNWLAELLRAHAARGGAAVITGRSLAALLPAADALLLLAGGAAVYQGTPAKLRRGYPDRLIVDAATPVALATHLAARGYTDAVIRPDGRLAVAEATEAVIREAAGAAQVRIAAVVPDPIHPDRVLAALTDRAATAPRPPGGISGVLSPFAGHAAVGAGRVEPPAPYGVSR</sequence>
<evidence type="ECO:0000256" key="1">
    <source>
        <dbReference type="ARBA" id="ARBA00005417"/>
    </source>
</evidence>
<gene>
    <name evidence="6" type="ORF">ACFO0B_11285</name>
</gene>
<dbReference type="InterPro" id="IPR003593">
    <property type="entry name" value="AAA+_ATPase"/>
</dbReference>
<accession>A0ABV8DSG1</accession>
<reference evidence="7" key="1">
    <citation type="journal article" date="2019" name="Int. J. Syst. Evol. Microbiol.">
        <title>The Global Catalogue of Microorganisms (GCM) 10K type strain sequencing project: providing services to taxonomists for standard genome sequencing and annotation.</title>
        <authorList>
            <consortium name="The Broad Institute Genomics Platform"/>
            <consortium name="The Broad Institute Genome Sequencing Center for Infectious Disease"/>
            <person name="Wu L."/>
            <person name="Ma J."/>
        </authorList>
    </citation>
    <scope>NUCLEOTIDE SEQUENCE [LARGE SCALE GENOMIC DNA]</scope>
    <source>
        <strain evidence="7">CGMCC 4.7330</strain>
    </source>
</reference>
<keyword evidence="3" id="KW-0547">Nucleotide-binding</keyword>
<dbReference type="Gene3D" id="3.40.50.300">
    <property type="entry name" value="P-loop containing nucleotide triphosphate hydrolases"/>
    <property type="match status" value="1"/>
</dbReference>
<dbReference type="PANTHER" id="PTHR43335:SF4">
    <property type="entry name" value="ABC TRANSPORTER, ATP-BINDING PROTEIN"/>
    <property type="match status" value="1"/>
</dbReference>
<dbReference type="Pfam" id="PF00005">
    <property type="entry name" value="ABC_tran"/>
    <property type="match status" value="1"/>
</dbReference>
<dbReference type="InterPro" id="IPR003439">
    <property type="entry name" value="ABC_transporter-like_ATP-bd"/>
</dbReference>
<dbReference type="SMART" id="SM00382">
    <property type="entry name" value="AAA"/>
    <property type="match status" value="1"/>
</dbReference>
<evidence type="ECO:0000259" key="5">
    <source>
        <dbReference type="PROSITE" id="PS50893"/>
    </source>
</evidence>
<dbReference type="EMBL" id="JBHSAX010000010">
    <property type="protein sequence ID" value="MFC3962569.1"/>
    <property type="molecule type" value="Genomic_DNA"/>
</dbReference>
<dbReference type="PANTHER" id="PTHR43335">
    <property type="entry name" value="ABC TRANSPORTER, ATP-BINDING PROTEIN"/>
    <property type="match status" value="1"/>
</dbReference>
<dbReference type="GO" id="GO:0005524">
    <property type="term" value="F:ATP binding"/>
    <property type="evidence" value="ECO:0007669"/>
    <property type="project" value="UniProtKB-KW"/>
</dbReference>
<keyword evidence="7" id="KW-1185">Reference proteome</keyword>
<dbReference type="PROSITE" id="PS50893">
    <property type="entry name" value="ABC_TRANSPORTER_2"/>
    <property type="match status" value="1"/>
</dbReference>
<protein>
    <submittedName>
        <fullName evidence="6">ATP-binding cassette domain-containing protein</fullName>
    </submittedName>
</protein>
<proteinExistence type="inferred from homology"/>
<feature type="domain" description="ABC transporter" evidence="5">
    <location>
        <begin position="29"/>
        <end position="250"/>
    </location>
</feature>
<evidence type="ECO:0000313" key="6">
    <source>
        <dbReference type="EMBL" id="MFC3962569.1"/>
    </source>
</evidence>
<evidence type="ECO:0000256" key="3">
    <source>
        <dbReference type="ARBA" id="ARBA00022741"/>
    </source>
</evidence>
<dbReference type="RefSeq" id="WP_378612341.1">
    <property type="nucleotide sequence ID" value="NZ_JBHSAX010000010.1"/>
</dbReference>
<evidence type="ECO:0000256" key="2">
    <source>
        <dbReference type="ARBA" id="ARBA00022448"/>
    </source>
</evidence>
<keyword evidence="2" id="KW-0813">Transport</keyword>
<dbReference type="Proteomes" id="UP001595696">
    <property type="component" value="Unassembled WGS sequence"/>
</dbReference>
<dbReference type="SUPFAM" id="SSF52540">
    <property type="entry name" value="P-loop containing nucleoside triphosphate hydrolases"/>
    <property type="match status" value="1"/>
</dbReference>
<evidence type="ECO:0000256" key="4">
    <source>
        <dbReference type="ARBA" id="ARBA00022840"/>
    </source>
</evidence>
<comment type="similarity">
    <text evidence="1">Belongs to the ABC transporter superfamily.</text>
</comment>
<name>A0ABV8DSG1_9NOCA</name>
<evidence type="ECO:0000313" key="7">
    <source>
        <dbReference type="Proteomes" id="UP001595696"/>
    </source>
</evidence>
<comment type="caution">
    <text evidence="6">The sequence shown here is derived from an EMBL/GenBank/DDBJ whole genome shotgun (WGS) entry which is preliminary data.</text>
</comment>
<dbReference type="InterPro" id="IPR027417">
    <property type="entry name" value="P-loop_NTPase"/>
</dbReference>